<name>A0AAE0YU36_9GAST</name>
<dbReference type="PANTHER" id="PTHR24043">
    <property type="entry name" value="SCAVENGER RECEPTOR CLASS F"/>
    <property type="match status" value="1"/>
</dbReference>
<evidence type="ECO:0000313" key="6">
    <source>
        <dbReference type="EMBL" id="KAK3757268.1"/>
    </source>
</evidence>
<dbReference type="InterPro" id="IPR001304">
    <property type="entry name" value="C-type_lectin-like"/>
</dbReference>
<keyword evidence="4" id="KW-0732">Signal</keyword>
<organism evidence="6 7">
    <name type="scientific">Elysia crispata</name>
    <name type="common">lettuce slug</name>
    <dbReference type="NCBI Taxonomy" id="231223"/>
    <lineage>
        <taxon>Eukaryota</taxon>
        <taxon>Metazoa</taxon>
        <taxon>Spiralia</taxon>
        <taxon>Lophotrochozoa</taxon>
        <taxon>Mollusca</taxon>
        <taxon>Gastropoda</taxon>
        <taxon>Heterobranchia</taxon>
        <taxon>Euthyneura</taxon>
        <taxon>Panpulmonata</taxon>
        <taxon>Sacoglossa</taxon>
        <taxon>Placobranchoidea</taxon>
        <taxon>Plakobranchidae</taxon>
        <taxon>Elysia</taxon>
    </lineage>
</organism>
<dbReference type="InterPro" id="IPR018378">
    <property type="entry name" value="C-type_lectin_CS"/>
</dbReference>
<comment type="caution">
    <text evidence="6">The sequence shown here is derived from an EMBL/GenBank/DDBJ whole genome shotgun (WGS) entry which is preliminary data.</text>
</comment>
<dbReference type="SMART" id="SM00181">
    <property type="entry name" value="EGF"/>
    <property type="match status" value="13"/>
</dbReference>
<dbReference type="EMBL" id="JAWDGP010005399">
    <property type="protein sequence ID" value="KAK3757268.1"/>
    <property type="molecule type" value="Genomic_DNA"/>
</dbReference>
<dbReference type="InterPro" id="IPR016186">
    <property type="entry name" value="C-type_lectin-like/link_sf"/>
</dbReference>
<feature type="transmembrane region" description="Helical" evidence="3">
    <location>
        <begin position="1050"/>
        <end position="1071"/>
    </location>
</feature>
<gene>
    <name evidence="6" type="ORF">RRG08_047459</name>
</gene>
<evidence type="ECO:0000259" key="5">
    <source>
        <dbReference type="PROSITE" id="PS50041"/>
    </source>
</evidence>
<evidence type="ECO:0000256" key="2">
    <source>
        <dbReference type="ARBA" id="ARBA00023157"/>
    </source>
</evidence>
<accession>A0AAE0YU36</accession>
<protein>
    <recommendedName>
        <fullName evidence="5">C-type lectin domain-containing protein</fullName>
    </recommendedName>
</protein>
<evidence type="ECO:0000256" key="1">
    <source>
        <dbReference type="ARBA" id="ARBA00022536"/>
    </source>
</evidence>
<dbReference type="SUPFAM" id="SSF56436">
    <property type="entry name" value="C-type lectin-like"/>
    <property type="match status" value="3"/>
</dbReference>
<keyword evidence="1" id="KW-0245">EGF-like domain</keyword>
<keyword evidence="7" id="KW-1185">Reference proteome</keyword>
<dbReference type="GO" id="GO:0016358">
    <property type="term" value="P:dendrite development"/>
    <property type="evidence" value="ECO:0007669"/>
    <property type="project" value="TreeGrafter"/>
</dbReference>
<dbReference type="Proteomes" id="UP001283361">
    <property type="component" value="Unassembled WGS sequence"/>
</dbReference>
<evidence type="ECO:0000313" key="7">
    <source>
        <dbReference type="Proteomes" id="UP001283361"/>
    </source>
</evidence>
<dbReference type="PANTHER" id="PTHR24043:SF0">
    <property type="entry name" value="SCAVENGER RECEPTOR CLASS F MEMBER 1"/>
    <property type="match status" value="1"/>
</dbReference>
<dbReference type="CDD" id="cd00037">
    <property type="entry name" value="CLECT"/>
    <property type="match status" value="3"/>
</dbReference>
<dbReference type="InterPro" id="IPR016187">
    <property type="entry name" value="CTDL_fold"/>
</dbReference>
<dbReference type="Pfam" id="PF00059">
    <property type="entry name" value="Lectin_C"/>
    <property type="match status" value="3"/>
</dbReference>
<dbReference type="GO" id="GO:0010976">
    <property type="term" value="P:positive regulation of neuron projection development"/>
    <property type="evidence" value="ECO:0007669"/>
    <property type="project" value="TreeGrafter"/>
</dbReference>
<dbReference type="Gene3D" id="2.170.300.10">
    <property type="entry name" value="Tie2 ligand-binding domain superfamily"/>
    <property type="match status" value="3"/>
</dbReference>
<feature type="domain" description="C-type lectin" evidence="5">
    <location>
        <begin position="493"/>
        <end position="607"/>
    </location>
</feature>
<keyword evidence="3" id="KW-0812">Transmembrane</keyword>
<dbReference type="GO" id="GO:0030169">
    <property type="term" value="F:low-density lipoprotein particle binding"/>
    <property type="evidence" value="ECO:0007669"/>
    <property type="project" value="TreeGrafter"/>
</dbReference>
<dbReference type="GO" id="GO:0016020">
    <property type="term" value="C:membrane"/>
    <property type="evidence" value="ECO:0007669"/>
    <property type="project" value="TreeGrafter"/>
</dbReference>
<keyword evidence="3" id="KW-1133">Transmembrane helix</keyword>
<dbReference type="GO" id="GO:0005044">
    <property type="term" value="F:scavenger receptor activity"/>
    <property type="evidence" value="ECO:0007669"/>
    <property type="project" value="InterPro"/>
</dbReference>
<dbReference type="SMART" id="SM00034">
    <property type="entry name" value="CLECT"/>
    <property type="match status" value="3"/>
</dbReference>
<reference evidence="6" key="1">
    <citation type="journal article" date="2023" name="G3 (Bethesda)">
        <title>A reference genome for the long-term kleptoplast-retaining sea slug Elysia crispata morphotype clarki.</title>
        <authorList>
            <person name="Eastman K.E."/>
            <person name="Pendleton A.L."/>
            <person name="Shaikh M.A."/>
            <person name="Suttiyut T."/>
            <person name="Ogas R."/>
            <person name="Tomko P."/>
            <person name="Gavelis G."/>
            <person name="Widhalm J.R."/>
            <person name="Wisecaver J.H."/>
        </authorList>
    </citation>
    <scope>NUCLEOTIDE SEQUENCE</scope>
    <source>
        <strain evidence="6">ECLA1</strain>
    </source>
</reference>
<dbReference type="AlphaFoldDB" id="A0AAE0YU36"/>
<keyword evidence="3" id="KW-0472">Membrane</keyword>
<dbReference type="Gene3D" id="3.10.100.10">
    <property type="entry name" value="Mannose-Binding Protein A, subunit A"/>
    <property type="match status" value="3"/>
</dbReference>
<feature type="chain" id="PRO_5041973969" description="C-type lectin domain-containing protein" evidence="4">
    <location>
        <begin position="26"/>
        <end position="1141"/>
    </location>
</feature>
<evidence type="ECO:0000256" key="4">
    <source>
        <dbReference type="SAM" id="SignalP"/>
    </source>
</evidence>
<feature type="domain" description="C-type lectin" evidence="5">
    <location>
        <begin position="40"/>
        <end position="154"/>
    </location>
</feature>
<dbReference type="InterPro" id="IPR000742">
    <property type="entry name" value="EGF"/>
</dbReference>
<dbReference type="GO" id="GO:0016322">
    <property type="term" value="P:neuron remodeling"/>
    <property type="evidence" value="ECO:0007669"/>
    <property type="project" value="TreeGrafter"/>
</dbReference>
<sequence>MRCLELLIWTSCVSVHIYLCPSVASKELYLCPHGWNTSYSDRTCIQQNMNILPWVKARQTCKKQGGDLLSSYSKERERAIYGDAFRGEVFYIALNARRRKGVHRWPDGSRKITPAVWGHGEPKFHEDCVFLYLESRESTLASVDCSLGNYFLCEKRSACTNNTFGANCSYPCNPNCGGPSNACDNFDGYCKNGCDDGFHGHRCDVPCRRNTFGPRCSKTCNPKCGGPSNACDIITGFCKDGCDDGYQGNKCDVRISLCPFKWLTINSARLCLLRPRLKKPWDEAREMCRGKGGDLLSSYNQEMQRAILGARSVYWIGLNDREKEGVFRWPDGKTTVTNAEWAINEPNDDGNEDCVAISLKNRKTVLNDLSCSSTNNFICEKRSACTNNTFGEDCEFTCNLNCGGQSNACDNFNGFCKNGCDDGYLGDRCNVPCPYNTFGPKCSQTCNPNCGGPKNACDSITGFCKDGCDNGYLGNRCDVQISMCPHGWNTSYSDRTCIQQNMNLLPWVKARQTCKKQGGDLLSSYSKERERAIYGDAYRGEIFYIGLNDRRREGVFRWQDRNKSITPAVWGYREPTKNEYCAIVYLDLGESTLASLNCSVGSFFLCEKHSACTNNTFGAKCSFTCNPNCGGPSNACDSFDGFCKDGCDDGYLGDRCEIPCSRNHFGHKCYYTCNSKCGGPSNACNISTGFCKDGCDNGYRGNRCDLPCTANTFGPNCLKMCNPKCGGPKNACDRFTGLCSDGCDAGFRGDRCEVPCPQNTFGVNCSETCSQNCGGSNNACDNVNGFCTFGCDDGYQGKRCQTLCAAHNFGQNCMEMCNPKCGGPKNACDLVSRICIDGCDDGFRGERCDSPCPQSTFGLNCSKNCSENCGGPNNTCDNVNGFCTFGCDSGYQGKRCQTYNTIRLGPMEICNPKCGGPKNACDRFTGLCSDGCDAGFRGDRCEAPCAQNTFGVNCSETCSQNCGGPNNTCDNVNGFCTFGCDSGYQGKRCQTSCPQNTFGLNCSKNCSENCGGPNNTCDNVNGFCTFGCDFGYQGKRCQAFMESNMNPATILAKVMAALILLLLLFLVVMSLPIRSLPEANANEAEEKISTSCFMEDSTTVVGPSRSISGGTRYNFPANQVSAVLADGVSTSTLSYGYDYSV</sequence>
<feature type="signal peptide" evidence="4">
    <location>
        <begin position="1"/>
        <end position="25"/>
    </location>
</feature>
<evidence type="ECO:0000256" key="3">
    <source>
        <dbReference type="SAM" id="Phobius"/>
    </source>
</evidence>
<dbReference type="InterPro" id="IPR042635">
    <property type="entry name" value="MEGF10/SREC1/2-like"/>
</dbReference>
<feature type="domain" description="C-type lectin" evidence="5">
    <location>
        <begin position="267"/>
        <end position="380"/>
    </location>
</feature>
<dbReference type="PROSITE" id="PS50041">
    <property type="entry name" value="C_TYPE_LECTIN_2"/>
    <property type="match status" value="3"/>
</dbReference>
<proteinExistence type="predicted"/>
<keyword evidence="2" id="KW-1015">Disulfide bond</keyword>
<dbReference type="GO" id="GO:0007157">
    <property type="term" value="P:heterophilic cell-cell adhesion via plasma membrane cell adhesion molecules"/>
    <property type="evidence" value="ECO:0007669"/>
    <property type="project" value="TreeGrafter"/>
</dbReference>
<dbReference type="PROSITE" id="PS00615">
    <property type="entry name" value="C_TYPE_LECTIN_1"/>
    <property type="match status" value="1"/>
</dbReference>